<comment type="subcellular location">
    <subcellularLocation>
        <location evidence="1">Membrane</location>
        <topology evidence="1">Multi-pass membrane protein</topology>
    </subcellularLocation>
</comment>
<keyword evidence="5 7" id="KW-1133">Transmembrane helix</keyword>
<keyword evidence="4 7" id="KW-0812">Transmembrane</keyword>
<dbReference type="EMBL" id="FMZC01000007">
    <property type="protein sequence ID" value="SDD53388.1"/>
    <property type="molecule type" value="Genomic_DNA"/>
</dbReference>
<evidence type="ECO:0000313" key="9">
    <source>
        <dbReference type="EMBL" id="SDD53388.1"/>
    </source>
</evidence>
<dbReference type="PANTHER" id="PTHR30576:SF0">
    <property type="entry name" value="UNDECAPRENYL-PHOSPHATE N-ACETYLGALACTOSAMINYL 1-PHOSPHATE TRANSFERASE-RELATED"/>
    <property type="match status" value="1"/>
</dbReference>
<dbReference type="InterPro" id="IPR003362">
    <property type="entry name" value="Bact_transf"/>
</dbReference>
<dbReference type="PANTHER" id="PTHR30576">
    <property type="entry name" value="COLANIC BIOSYNTHESIS UDP-GLUCOSE LIPID CARRIER TRANSFERASE"/>
    <property type="match status" value="1"/>
</dbReference>
<keyword evidence="6 7" id="KW-0472">Membrane</keyword>
<dbReference type="STRING" id="187868.SAMN05192589_10749"/>
<dbReference type="NCBIfam" id="TIGR03025">
    <property type="entry name" value="EPS_sugtrans"/>
    <property type="match status" value="1"/>
</dbReference>
<dbReference type="RefSeq" id="WP_092744096.1">
    <property type="nucleotide sequence ID" value="NZ_FMZC01000007.1"/>
</dbReference>
<evidence type="ECO:0000256" key="1">
    <source>
        <dbReference type="ARBA" id="ARBA00004141"/>
    </source>
</evidence>
<evidence type="ECO:0000256" key="7">
    <source>
        <dbReference type="SAM" id="Phobius"/>
    </source>
</evidence>
<feature type="transmembrane region" description="Helical" evidence="7">
    <location>
        <begin position="53"/>
        <end position="71"/>
    </location>
</feature>
<name>A0A1G6VIK9_9BURK</name>
<comment type="similarity">
    <text evidence="2">Belongs to the bacterial sugar transferase family.</text>
</comment>
<evidence type="ECO:0000256" key="6">
    <source>
        <dbReference type="ARBA" id="ARBA00023136"/>
    </source>
</evidence>
<dbReference type="Proteomes" id="UP000198781">
    <property type="component" value="Unassembled WGS sequence"/>
</dbReference>
<sequence length="443" mass="49849">MNSIPRRELGSSTAHRQGAVLRWALGGVLVLVVSYLAGLALEHHGWVTYQFPQTVLWCIFPYAMAAHWLYNGAYLPQFEGRRFLFVATAAPYLAAPLGFALLQQPYSRGAVLLVYVLSSAWFLVGHWRDRGQQVLSLAYLDDTVPQRLKELLGDAAQASQQHIALLPWTPHIENDAEANADESRAAPSWAGVVLDRHAPSSAVRERWISTLRLQHVRLYSVEAVAELLSGRKILPNHQTQDLWTLDGNPAYDTVKRLADLILTLAGLPLWLPLCLAAGLAVKLDSPGPMLFSQVRVGRNGREFRIWKLRSMRHADDERTARFAQPNDDRVTSVGRFIRRTRLDELPQLWNVLKGDMSLIGPRPEQAQFVRLFADRIPAYPYRHLVRPGLTGWAQVQQGYADSEEQTAIKLSYDLYYVAHYSVALDLLIAYKTLRIVAGGFGSR</sequence>
<dbReference type="InterPro" id="IPR017475">
    <property type="entry name" value="EPS_sugar_tfrase"/>
</dbReference>
<dbReference type="GO" id="GO:0016020">
    <property type="term" value="C:membrane"/>
    <property type="evidence" value="ECO:0007669"/>
    <property type="project" value="UniProtKB-SubCell"/>
</dbReference>
<proteinExistence type="inferred from homology"/>
<evidence type="ECO:0000256" key="5">
    <source>
        <dbReference type="ARBA" id="ARBA00022989"/>
    </source>
</evidence>
<dbReference type="Pfam" id="PF02397">
    <property type="entry name" value="Bac_transf"/>
    <property type="match status" value="1"/>
</dbReference>
<accession>A0A1G6VIK9</accession>
<feature type="transmembrane region" description="Helical" evidence="7">
    <location>
        <begin position="20"/>
        <end position="41"/>
    </location>
</feature>
<feature type="domain" description="Bacterial sugar transferase" evidence="8">
    <location>
        <begin position="255"/>
        <end position="436"/>
    </location>
</feature>
<dbReference type="GO" id="GO:0016780">
    <property type="term" value="F:phosphotransferase activity, for other substituted phosphate groups"/>
    <property type="evidence" value="ECO:0007669"/>
    <property type="project" value="TreeGrafter"/>
</dbReference>
<keyword evidence="10" id="KW-1185">Reference proteome</keyword>
<keyword evidence="3 9" id="KW-0808">Transferase</keyword>
<feature type="transmembrane region" description="Helical" evidence="7">
    <location>
        <begin position="260"/>
        <end position="281"/>
    </location>
</feature>
<dbReference type="AlphaFoldDB" id="A0A1G6VIK9"/>
<dbReference type="OrthoDB" id="9808602at2"/>
<evidence type="ECO:0000259" key="8">
    <source>
        <dbReference type="Pfam" id="PF02397"/>
    </source>
</evidence>
<feature type="transmembrane region" description="Helical" evidence="7">
    <location>
        <begin position="109"/>
        <end position="127"/>
    </location>
</feature>
<organism evidence="9 10">
    <name type="scientific">Paracidovorax valerianellae</name>
    <dbReference type="NCBI Taxonomy" id="187868"/>
    <lineage>
        <taxon>Bacteria</taxon>
        <taxon>Pseudomonadati</taxon>
        <taxon>Pseudomonadota</taxon>
        <taxon>Betaproteobacteria</taxon>
        <taxon>Burkholderiales</taxon>
        <taxon>Comamonadaceae</taxon>
        <taxon>Paracidovorax</taxon>
    </lineage>
</organism>
<gene>
    <name evidence="9" type="ORF">SAMN05192589_10749</name>
</gene>
<feature type="transmembrane region" description="Helical" evidence="7">
    <location>
        <begin position="83"/>
        <end position="103"/>
    </location>
</feature>
<evidence type="ECO:0000256" key="3">
    <source>
        <dbReference type="ARBA" id="ARBA00022679"/>
    </source>
</evidence>
<reference evidence="9 10" key="1">
    <citation type="submission" date="2016-10" db="EMBL/GenBank/DDBJ databases">
        <authorList>
            <person name="de Groot N.N."/>
        </authorList>
    </citation>
    <scope>NUCLEOTIDE SEQUENCE [LARGE SCALE GENOMIC DNA]</scope>
    <source>
        <strain evidence="9 10">DSM 16619</strain>
    </source>
</reference>
<protein>
    <submittedName>
        <fullName evidence="9">Exopolysaccharide biosynthesis polyprenyl glycosylphosphotransferase</fullName>
    </submittedName>
</protein>
<evidence type="ECO:0000313" key="10">
    <source>
        <dbReference type="Proteomes" id="UP000198781"/>
    </source>
</evidence>
<evidence type="ECO:0000256" key="4">
    <source>
        <dbReference type="ARBA" id="ARBA00022692"/>
    </source>
</evidence>
<evidence type="ECO:0000256" key="2">
    <source>
        <dbReference type="ARBA" id="ARBA00006464"/>
    </source>
</evidence>